<accession>A0A8S0Q2M8</accession>
<evidence type="ECO:0000256" key="1">
    <source>
        <dbReference type="SAM" id="MobiDB-lite"/>
    </source>
</evidence>
<evidence type="ECO:0000313" key="2">
    <source>
        <dbReference type="EMBL" id="CAA2958652.1"/>
    </source>
</evidence>
<keyword evidence="3" id="KW-1185">Reference proteome</keyword>
<reference evidence="2 3" key="1">
    <citation type="submission" date="2019-12" db="EMBL/GenBank/DDBJ databases">
        <authorList>
            <person name="Alioto T."/>
            <person name="Alioto T."/>
            <person name="Gomez Garrido J."/>
        </authorList>
    </citation>
    <scope>NUCLEOTIDE SEQUENCE [LARGE SCALE GENOMIC DNA]</scope>
</reference>
<organism evidence="2 3">
    <name type="scientific">Olea europaea subsp. europaea</name>
    <dbReference type="NCBI Taxonomy" id="158383"/>
    <lineage>
        <taxon>Eukaryota</taxon>
        <taxon>Viridiplantae</taxon>
        <taxon>Streptophyta</taxon>
        <taxon>Embryophyta</taxon>
        <taxon>Tracheophyta</taxon>
        <taxon>Spermatophyta</taxon>
        <taxon>Magnoliopsida</taxon>
        <taxon>eudicotyledons</taxon>
        <taxon>Gunneridae</taxon>
        <taxon>Pentapetalae</taxon>
        <taxon>asterids</taxon>
        <taxon>lamiids</taxon>
        <taxon>Lamiales</taxon>
        <taxon>Oleaceae</taxon>
        <taxon>Oleeae</taxon>
        <taxon>Olea</taxon>
    </lineage>
</organism>
<name>A0A8S0Q2M8_OLEEU</name>
<dbReference type="Gramene" id="OE9A009850T1">
    <property type="protein sequence ID" value="OE9A009850C1"/>
    <property type="gene ID" value="OE9A009850"/>
</dbReference>
<dbReference type="EMBL" id="CACTIH010000276">
    <property type="protein sequence ID" value="CAA2958652.1"/>
    <property type="molecule type" value="Genomic_DNA"/>
</dbReference>
<dbReference type="Proteomes" id="UP000594638">
    <property type="component" value="Unassembled WGS sequence"/>
</dbReference>
<dbReference type="AlphaFoldDB" id="A0A8S0Q2M8"/>
<evidence type="ECO:0000313" key="3">
    <source>
        <dbReference type="Proteomes" id="UP000594638"/>
    </source>
</evidence>
<comment type="caution">
    <text evidence="2">The sequence shown here is derived from an EMBL/GenBank/DDBJ whole genome shotgun (WGS) entry which is preliminary data.</text>
</comment>
<feature type="region of interest" description="Disordered" evidence="1">
    <location>
        <begin position="1"/>
        <end position="25"/>
    </location>
</feature>
<gene>
    <name evidence="2" type="ORF">OLEA9_A009850</name>
</gene>
<protein>
    <submittedName>
        <fullName evidence="2">Uncharacterized protein</fullName>
    </submittedName>
</protein>
<feature type="compositionally biased region" description="Polar residues" evidence="1">
    <location>
        <begin position="12"/>
        <end position="25"/>
    </location>
</feature>
<dbReference type="OrthoDB" id="879713at2759"/>
<sequence>MSPKRKPPHPINVTTRTQSNTVPSTQLEPIMQPATAMQPALATAPMKTAPPLKHRHRGRTRGMGTSEIVKATHRKLEIIYEDIDGRPTGPNSSGFVSEIGTGVRIFAPLQKIFWKDVTEPEKSPIYDKVEKRSKVAVESRLQQQFTHFSGSRSFIQCQAMEDNGTG</sequence>
<proteinExistence type="predicted"/>